<dbReference type="Gene3D" id="3.30.720.110">
    <property type="match status" value="1"/>
</dbReference>
<accession>A0ABP7D3N4</accession>
<dbReference type="RefSeq" id="WP_344811581.1">
    <property type="nucleotide sequence ID" value="NZ_BAAAYX010000003.1"/>
</dbReference>
<dbReference type="InterPro" id="IPR029068">
    <property type="entry name" value="Glyas_Bleomycin-R_OHBP_Dase"/>
</dbReference>
<name>A0ABP7D3N4_9ACTN</name>
<feature type="domain" description="VOC" evidence="1">
    <location>
        <begin position="7"/>
        <end position="130"/>
    </location>
</feature>
<gene>
    <name evidence="2" type="ORF">GCM10022204_13890</name>
</gene>
<dbReference type="Pfam" id="PF00903">
    <property type="entry name" value="Glyoxalase"/>
    <property type="match status" value="1"/>
</dbReference>
<dbReference type="SUPFAM" id="SSF54593">
    <property type="entry name" value="Glyoxalase/Bleomycin resistance protein/Dihydroxybiphenyl dioxygenase"/>
    <property type="match status" value="1"/>
</dbReference>
<reference evidence="3" key="1">
    <citation type="journal article" date="2019" name="Int. J. Syst. Evol. Microbiol.">
        <title>The Global Catalogue of Microorganisms (GCM) 10K type strain sequencing project: providing services to taxonomists for standard genome sequencing and annotation.</title>
        <authorList>
            <consortium name="The Broad Institute Genomics Platform"/>
            <consortium name="The Broad Institute Genome Sequencing Center for Infectious Disease"/>
            <person name="Wu L."/>
            <person name="Ma J."/>
        </authorList>
    </citation>
    <scope>NUCLEOTIDE SEQUENCE [LARGE SCALE GENOMIC DNA]</scope>
    <source>
        <strain evidence="3">JCM 16548</strain>
    </source>
</reference>
<evidence type="ECO:0000313" key="3">
    <source>
        <dbReference type="Proteomes" id="UP001500051"/>
    </source>
</evidence>
<dbReference type="PANTHER" id="PTHR34109">
    <property type="entry name" value="BNAUNNG04460D PROTEIN-RELATED"/>
    <property type="match status" value="1"/>
</dbReference>
<sequence>MTTHENPTVWLTLQAHDAPALITFYTEAFGFTVRARYDEEGTDRVAHAELIWPEGSGGVMLGSHKPDGEWSTQPGTAAAYVVTSDPAAVHRRIVDHGGARRVSDLTEKDYGSSEFAVVDPEGNQWSFGTYPGES</sequence>
<protein>
    <submittedName>
        <fullName evidence="2">VOC family protein</fullName>
    </submittedName>
</protein>
<organism evidence="2 3">
    <name type="scientific">Microlunatus aurantiacus</name>
    <dbReference type="NCBI Taxonomy" id="446786"/>
    <lineage>
        <taxon>Bacteria</taxon>
        <taxon>Bacillati</taxon>
        <taxon>Actinomycetota</taxon>
        <taxon>Actinomycetes</taxon>
        <taxon>Propionibacteriales</taxon>
        <taxon>Propionibacteriaceae</taxon>
        <taxon>Microlunatus</taxon>
    </lineage>
</organism>
<dbReference type="PROSITE" id="PS51819">
    <property type="entry name" value="VOC"/>
    <property type="match status" value="1"/>
</dbReference>
<dbReference type="PANTHER" id="PTHR34109:SF1">
    <property type="entry name" value="VOC DOMAIN-CONTAINING PROTEIN"/>
    <property type="match status" value="1"/>
</dbReference>
<keyword evidence="3" id="KW-1185">Reference proteome</keyword>
<proteinExistence type="predicted"/>
<dbReference type="InterPro" id="IPR037523">
    <property type="entry name" value="VOC_core"/>
</dbReference>
<dbReference type="Proteomes" id="UP001500051">
    <property type="component" value="Unassembled WGS sequence"/>
</dbReference>
<comment type="caution">
    <text evidence="2">The sequence shown here is derived from an EMBL/GenBank/DDBJ whole genome shotgun (WGS) entry which is preliminary data.</text>
</comment>
<dbReference type="EMBL" id="BAAAYX010000003">
    <property type="protein sequence ID" value="GAA3698704.1"/>
    <property type="molecule type" value="Genomic_DNA"/>
</dbReference>
<evidence type="ECO:0000313" key="2">
    <source>
        <dbReference type="EMBL" id="GAA3698704.1"/>
    </source>
</evidence>
<evidence type="ECO:0000259" key="1">
    <source>
        <dbReference type="PROSITE" id="PS51819"/>
    </source>
</evidence>
<dbReference type="InterPro" id="IPR004360">
    <property type="entry name" value="Glyas_Fos-R_dOase_dom"/>
</dbReference>
<dbReference type="Gene3D" id="3.30.720.120">
    <property type="match status" value="1"/>
</dbReference>